<organism evidence="1 2">
    <name type="scientific">Lasiodiplodia mahajangana</name>
    <dbReference type="NCBI Taxonomy" id="1108764"/>
    <lineage>
        <taxon>Eukaryota</taxon>
        <taxon>Fungi</taxon>
        <taxon>Dikarya</taxon>
        <taxon>Ascomycota</taxon>
        <taxon>Pezizomycotina</taxon>
        <taxon>Dothideomycetes</taxon>
        <taxon>Dothideomycetes incertae sedis</taxon>
        <taxon>Botryosphaeriales</taxon>
        <taxon>Botryosphaeriaceae</taxon>
        <taxon>Lasiodiplodia</taxon>
    </lineage>
</organism>
<comment type="caution">
    <text evidence="1">The sequence shown here is derived from an EMBL/GenBank/DDBJ whole genome shotgun (WGS) entry which is preliminary data.</text>
</comment>
<reference evidence="1" key="1">
    <citation type="submission" date="2022-12" db="EMBL/GenBank/DDBJ databases">
        <title>Genome Sequence of Lasiodiplodia mahajangana.</title>
        <authorList>
            <person name="Buettner E."/>
        </authorList>
    </citation>
    <scope>NUCLEOTIDE SEQUENCE</scope>
    <source>
        <strain evidence="1">VT137</strain>
    </source>
</reference>
<name>A0ACC2K0S8_9PEZI</name>
<evidence type="ECO:0000313" key="2">
    <source>
        <dbReference type="Proteomes" id="UP001153332"/>
    </source>
</evidence>
<dbReference type="EMBL" id="JAPUUL010000039">
    <property type="protein sequence ID" value="KAJ8133164.1"/>
    <property type="molecule type" value="Genomic_DNA"/>
</dbReference>
<keyword evidence="2" id="KW-1185">Reference proteome</keyword>
<proteinExistence type="predicted"/>
<dbReference type="Proteomes" id="UP001153332">
    <property type="component" value="Unassembled WGS sequence"/>
</dbReference>
<sequence length="100" mass="11082">MRNLVGGMATMIRNSNPDGVDDYAMGRIILDEICVQGPREAAATRSWKSSTLAILFCSLDEVICQRTELTWFRDEIDDIARTTSAQLAHDGAVKAKFSED</sequence>
<evidence type="ECO:0000313" key="1">
    <source>
        <dbReference type="EMBL" id="KAJ8133164.1"/>
    </source>
</evidence>
<protein>
    <submittedName>
        <fullName evidence="1">Uncharacterized protein</fullName>
    </submittedName>
</protein>
<gene>
    <name evidence="1" type="ORF">O1611_g467</name>
</gene>
<accession>A0ACC2K0S8</accession>